<protein>
    <submittedName>
        <fullName evidence="3">Uncharacterized protein</fullName>
    </submittedName>
</protein>
<evidence type="ECO:0000313" key="3">
    <source>
        <dbReference type="EMBL" id="CAF0754973.1"/>
    </source>
</evidence>
<reference evidence="3" key="1">
    <citation type="submission" date="2021-02" db="EMBL/GenBank/DDBJ databases">
        <authorList>
            <person name="Nowell W R."/>
        </authorList>
    </citation>
    <scope>NUCLEOTIDE SEQUENCE</scope>
</reference>
<sequence length="402" mass="42466">MDAKVTLAQQGEAIITLGRSQSTTNPFKKVIFKSRSVRNMAIGSIVSILIVTVITTVLILKSSNAQSTGSISMTSIIPIQNSEMISSQATGEYFNILIDTLLCFFSHTGVSSSKTYLTTPITSSNTYPTTPTTSSNTYPTTPTTSSNTYPTTPITSSNIHPVTTFNSISTLSRKIVSTTANNAVATSVSYARSYIGFCSASTSNSLVSSSLTPIGAISLTSASDILISVCNAAVGRDATTVGIGNGICQSPTGQTVSTVVDGNLTTKYLNFGFGDHNSYSSLKGVGTGFVIIPQSGNVSVLQAFQFGTGGDNPTRDPITITIEGSQSSNSTYLLLGSAWSLIYYGWTGINLNNDPGRTVYGDLQTISQASAYRAYRILIASQRGSDDCVQYSEVRLLGYFIN</sequence>
<gene>
    <name evidence="3" type="ORF">QVE165_LOCUS1721</name>
</gene>
<organism evidence="3 4">
    <name type="scientific">Adineta steineri</name>
    <dbReference type="NCBI Taxonomy" id="433720"/>
    <lineage>
        <taxon>Eukaryota</taxon>
        <taxon>Metazoa</taxon>
        <taxon>Spiralia</taxon>
        <taxon>Gnathifera</taxon>
        <taxon>Rotifera</taxon>
        <taxon>Eurotatoria</taxon>
        <taxon>Bdelloidea</taxon>
        <taxon>Adinetida</taxon>
        <taxon>Adinetidae</taxon>
        <taxon>Adineta</taxon>
    </lineage>
</organism>
<comment type="caution">
    <text evidence="3">The sequence shown here is derived from an EMBL/GenBank/DDBJ whole genome shotgun (WGS) entry which is preliminary data.</text>
</comment>
<keyword evidence="2" id="KW-1133">Transmembrane helix</keyword>
<proteinExistence type="predicted"/>
<feature type="transmembrane region" description="Helical" evidence="2">
    <location>
        <begin position="37"/>
        <end position="60"/>
    </location>
</feature>
<keyword evidence="4" id="KW-1185">Reference proteome</keyword>
<name>A0A813PRD9_9BILA</name>
<evidence type="ECO:0000313" key="4">
    <source>
        <dbReference type="Proteomes" id="UP000663832"/>
    </source>
</evidence>
<dbReference type="Proteomes" id="UP000663832">
    <property type="component" value="Unassembled WGS sequence"/>
</dbReference>
<keyword evidence="2" id="KW-0472">Membrane</keyword>
<feature type="region of interest" description="Disordered" evidence="1">
    <location>
        <begin position="125"/>
        <end position="153"/>
    </location>
</feature>
<dbReference type="EMBL" id="CAJNOM010000005">
    <property type="protein sequence ID" value="CAF0754973.1"/>
    <property type="molecule type" value="Genomic_DNA"/>
</dbReference>
<evidence type="ECO:0000256" key="1">
    <source>
        <dbReference type="SAM" id="MobiDB-lite"/>
    </source>
</evidence>
<evidence type="ECO:0000256" key="2">
    <source>
        <dbReference type="SAM" id="Phobius"/>
    </source>
</evidence>
<dbReference type="AlphaFoldDB" id="A0A813PRD9"/>
<accession>A0A813PRD9</accession>
<keyword evidence="2" id="KW-0812">Transmembrane</keyword>